<dbReference type="GO" id="GO:0005576">
    <property type="term" value="C:extracellular region"/>
    <property type="evidence" value="ECO:0007669"/>
    <property type="project" value="TreeGrafter"/>
</dbReference>
<dbReference type="Gene3D" id="2.40.440.10">
    <property type="entry name" value="L,D-transpeptidase catalytic domain-like"/>
    <property type="match status" value="1"/>
</dbReference>
<dbReference type="InterPro" id="IPR036779">
    <property type="entry name" value="LysM_dom_sf"/>
</dbReference>
<feature type="active site" description="Proton donor/acceptor" evidence="9">
    <location>
        <position position="204"/>
    </location>
</feature>
<dbReference type="eggNOG" id="COG1388">
    <property type="taxonomic scope" value="Bacteria"/>
</dbReference>
<evidence type="ECO:0000259" key="12">
    <source>
        <dbReference type="PROSITE" id="PS52029"/>
    </source>
</evidence>
<dbReference type="Pfam" id="PF03734">
    <property type="entry name" value="YkuD"/>
    <property type="match status" value="1"/>
</dbReference>
<protein>
    <submittedName>
        <fullName evidence="13">ErfK/YbiS/YcfS/YnhG family protein</fullName>
    </submittedName>
</protein>
<keyword evidence="10" id="KW-0812">Transmembrane</keyword>
<evidence type="ECO:0000256" key="5">
    <source>
        <dbReference type="ARBA" id="ARBA00022801"/>
    </source>
</evidence>
<feature type="domain" description="LysM" evidence="11">
    <location>
        <begin position="49"/>
        <end position="93"/>
    </location>
</feature>
<keyword evidence="10" id="KW-1133">Transmembrane helix</keyword>
<evidence type="ECO:0000256" key="9">
    <source>
        <dbReference type="PROSITE-ProRule" id="PRU01373"/>
    </source>
</evidence>
<keyword evidence="8 9" id="KW-0961">Cell wall biogenesis/degradation</keyword>
<dbReference type="SUPFAM" id="SSF141523">
    <property type="entry name" value="L,D-transpeptidase catalytic domain-like"/>
    <property type="match status" value="1"/>
</dbReference>
<evidence type="ECO:0000256" key="4">
    <source>
        <dbReference type="ARBA" id="ARBA00022679"/>
    </source>
</evidence>
<dbReference type="CDD" id="cd00118">
    <property type="entry name" value="LysM"/>
    <property type="match status" value="1"/>
</dbReference>
<dbReference type="GO" id="GO:0008360">
    <property type="term" value="P:regulation of cell shape"/>
    <property type="evidence" value="ECO:0007669"/>
    <property type="project" value="UniProtKB-UniRule"/>
</dbReference>
<dbReference type="UniPathway" id="UPA00219"/>
<evidence type="ECO:0000256" key="7">
    <source>
        <dbReference type="ARBA" id="ARBA00022984"/>
    </source>
</evidence>
<dbReference type="InterPro" id="IPR018392">
    <property type="entry name" value="LysM"/>
</dbReference>
<evidence type="ECO:0000313" key="13">
    <source>
        <dbReference type="EMBL" id="ADE13776.1"/>
    </source>
</evidence>
<keyword evidence="4" id="KW-0808">Transferase</keyword>
<dbReference type="HOGENOM" id="CLU_046834_1_0_6"/>
<dbReference type="PROSITE" id="PS51782">
    <property type="entry name" value="LYSM"/>
    <property type="match status" value="1"/>
</dbReference>
<keyword evidence="10" id="KW-0472">Membrane</keyword>
<keyword evidence="7 9" id="KW-0573">Peptidoglycan synthesis</keyword>
<evidence type="ECO:0000256" key="10">
    <source>
        <dbReference type="SAM" id="Phobius"/>
    </source>
</evidence>
<dbReference type="GO" id="GO:0018104">
    <property type="term" value="P:peptidoglycan-protein cross-linking"/>
    <property type="evidence" value="ECO:0007669"/>
    <property type="project" value="TreeGrafter"/>
</dbReference>
<evidence type="ECO:0000256" key="2">
    <source>
        <dbReference type="ARBA" id="ARBA00005992"/>
    </source>
</evidence>
<dbReference type="PANTHER" id="PTHR30582">
    <property type="entry name" value="L,D-TRANSPEPTIDASE"/>
    <property type="match status" value="1"/>
</dbReference>
<comment type="similarity">
    <text evidence="2">Belongs to the YkuD family.</text>
</comment>
<keyword evidence="14" id="KW-1185">Reference proteome</keyword>
<dbReference type="GO" id="GO:0071555">
    <property type="term" value="P:cell wall organization"/>
    <property type="evidence" value="ECO:0007669"/>
    <property type="project" value="UniProtKB-UniRule"/>
</dbReference>
<evidence type="ECO:0000256" key="1">
    <source>
        <dbReference type="ARBA" id="ARBA00004752"/>
    </source>
</evidence>
<sequence length="322" mass="34763">MFKSKITPLIIIVNFYVTIIAISLLLTTAVSAATLVLPSSGESVVGRNLIVPAKASETLLDIARRYDVGYSEIKAANPNIDPWLPKEGSPVVVPTQYVLPQAPRRGIVINLAEMRLYYFPESQPGQPGVVVTHPIGIGREGWSTPLGKTSVISKKKNPTWIPPESIRAEHEANGDPLPKVVPPGSDNPLGKFALRLGMPGYLIHGTNRPWGVGMRVSHGCIRLYPEDIASLFAQVKVGASVNIVYQPFKAGIKDAVLYLEAHVPLPELESPEQGGLTKMVATIVAATEKPIPEMYWEAAKRVADERTGVATQVGKIEAGDTL</sequence>
<dbReference type="OrthoDB" id="9787225at2"/>
<dbReference type="EMBL" id="CP001798">
    <property type="protein sequence ID" value="ADE13776.1"/>
    <property type="molecule type" value="Genomic_DNA"/>
</dbReference>
<feature type="active site" description="Nucleophile" evidence="9">
    <location>
        <position position="220"/>
    </location>
</feature>
<keyword evidence="3" id="KW-0328">Glycosyltransferase</keyword>
<organism evidence="13 14">
    <name type="scientific">Nitrosococcus halophilus (strain Nc4)</name>
    <dbReference type="NCBI Taxonomy" id="472759"/>
    <lineage>
        <taxon>Bacteria</taxon>
        <taxon>Pseudomonadati</taxon>
        <taxon>Pseudomonadota</taxon>
        <taxon>Gammaproteobacteria</taxon>
        <taxon>Chromatiales</taxon>
        <taxon>Chromatiaceae</taxon>
        <taxon>Nitrosococcus</taxon>
    </lineage>
</organism>
<accession>D5BWC6</accession>
<comment type="pathway">
    <text evidence="1 9">Cell wall biogenesis; peptidoglycan biosynthesis.</text>
</comment>
<proteinExistence type="inferred from homology"/>
<dbReference type="KEGG" id="nhl:Nhal_0592"/>
<name>D5BWC6_NITHN</name>
<dbReference type="Proteomes" id="UP000001844">
    <property type="component" value="Chromosome"/>
</dbReference>
<dbReference type="InterPro" id="IPR050979">
    <property type="entry name" value="LD-transpeptidase"/>
</dbReference>
<reference evidence="14" key="1">
    <citation type="submission" date="2010-04" db="EMBL/GenBank/DDBJ databases">
        <title>Complete genome sequence of Nitrosococcus halophilus Nc4, a salt-adapted, aerobic obligate ammonia-oxidizing sulfur purple bacterium.</title>
        <authorList>
            <consortium name="US DOE Joint Genome Institute"/>
            <person name="Campbell M.A."/>
            <person name="Malfatti S.A."/>
            <person name="Chain P.S.G."/>
            <person name="Heidelberg J.F."/>
            <person name="Ward B.B."/>
            <person name="Klotz M.G."/>
        </authorList>
    </citation>
    <scope>NUCLEOTIDE SEQUENCE [LARGE SCALE GENOMIC DNA]</scope>
    <source>
        <strain evidence="14">Nc4</strain>
    </source>
</reference>
<dbReference type="PANTHER" id="PTHR30582:SF24">
    <property type="entry name" value="L,D-TRANSPEPTIDASE ERFK_SRFK-RELATED"/>
    <property type="match status" value="1"/>
</dbReference>
<evidence type="ECO:0000256" key="6">
    <source>
        <dbReference type="ARBA" id="ARBA00022960"/>
    </source>
</evidence>
<dbReference type="STRING" id="472759.Nhal_0592"/>
<evidence type="ECO:0000256" key="3">
    <source>
        <dbReference type="ARBA" id="ARBA00022676"/>
    </source>
</evidence>
<feature type="domain" description="L,D-TPase catalytic" evidence="12">
    <location>
        <begin position="105"/>
        <end position="244"/>
    </location>
</feature>
<dbReference type="GO" id="GO:0071972">
    <property type="term" value="F:peptidoglycan L,D-transpeptidase activity"/>
    <property type="evidence" value="ECO:0007669"/>
    <property type="project" value="TreeGrafter"/>
</dbReference>
<keyword evidence="6 9" id="KW-0133">Cell shape</keyword>
<feature type="transmembrane region" description="Helical" evidence="10">
    <location>
        <begin position="12"/>
        <end position="37"/>
    </location>
</feature>
<dbReference type="InterPro" id="IPR038063">
    <property type="entry name" value="Transpep_catalytic_dom"/>
</dbReference>
<dbReference type="CDD" id="cd16913">
    <property type="entry name" value="YkuD_like"/>
    <property type="match status" value="1"/>
</dbReference>
<evidence type="ECO:0000259" key="11">
    <source>
        <dbReference type="PROSITE" id="PS51782"/>
    </source>
</evidence>
<keyword evidence="5" id="KW-0378">Hydrolase</keyword>
<dbReference type="PROSITE" id="PS52029">
    <property type="entry name" value="LD_TPASE"/>
    <property type="match status" value="1"/>
</dbReference>
<gene>
    <name evidence="13" type="ordered locus">Nhal_0592</name>
</gene>
<dbReference type="InterPro" id="IPR005490">
    <property type="entry name" value="LD_TPept_cat_dom"/>
</dbReference>
<evidence type="ECO:0000256" key="8">
    <source>
        <dbReference type="ARBA" id="ARBA00023316"/>
    </source>
</evidence>
<dbReference type="Gene3D" id="3.10.350.10">
    <property type="entry name" value="LysM domain"/>
    <property type="match status" value="1"/>
</dbReference>
<dbReference type="AlphaFoldDB" id="D5BWC6"/>
<dbReference type="GO" id="GO:0016757">
    <property type="term" value="F:glycosyltransferase activity"/>
    <property type="evidence" value="ECO:0007669"/>
    <property type="project" value="UniProtKB-KW"/>
</dbReference>
<dbReference type="eggNOG" id="COG1376">
    <property type="taxonomic scope" value="Bacteria"/>
</dbReference>
<evidence type="ECO:0000313" key="14">
    <source>
        <dbReference type="Proteomes" id="UP000001844"/>
    </source>
</evidence>